<gene>
    <name evidence="2" type="ORF">LAMO00422_LOCUS20302</name>
</gene>
<evidence type="ECO:0000313" key="2">
    <source>
        <dbReference type="EMBL" id="CAD8461342.1"/>
    </source>
</evidence>
<feature type="compositionally biased region" description="Basic and acidic residues" evidence="1">
    <location>
        <begin position="186"/>
        <end position="207"/>
    </location>
</feature>
<feature type="region of interest" description="Disordered" evidence="1">
    <location>
        <begin position="181"/>
        <end position="235"/>
    </location>
</feature>
<proteinExistence type="predicted"/>
<dbReference type="EMBL" id="HBEM01029783">
    <property type="protein sequence ID" value="CAD8461342.1"/>
    <property type="molecule type" value="Transcribed_RNA"/>
</dbReference>
<evidence type="ECO:0000256" key="1">
    <source>
        <dbReference type="SAM" id="MobiDB-lite"/>
    </source>
</evidence>
<feature type="compositionally biased region" description="Polar residues" evidence="1">
    <location>
        <begin position="222"/>
        <end position="235"/>
    </location>
</feature>
<reference evidence="2" key="1">
    <citation type="submission" date="2021-01" db="EMBL/GenBank/DDBJ databases">
        <authorList>
            <person name="Corre E."/>
            <person name="Pelletier E."/>
            <person name="Niang G."/>
            <person name="Scheremetjew M."/>
            <person name="Finn R."/>
            <person name="Kale V."/>
            <person name="Holt S."/>
            <person name="Cochrane G."/>
            <person name="Meng A."/>
            <person name="Brown T."/>
            <person name="Cohen L."/>
        </authorList>
    </citation>
    <scope>NUCLEOTIDE SEQUENCE</scope>
    <source>
        <strain evidence="2">CCMP2058</strain>
    </source>
</reference>
<dbReference type="AlphaFoldDB" id="A0A7S0DPJ7"/>
<name>A0A7S0DPJ7_9EUKA</name>
<accession>A0A7S0DPJ7</accession>
<sequence length="235" mass="26897">MRAKILSDLSDMERKRVRVHADSLMFHNATALVKIPRVNREVDGESEEYETVRLTFNKTRHLACLSVMHESENQDLFSVGMSVDKHDGFDIGNITMESSHRFNAPHSVFNVNDESLAQLYLNVMPCFESPIDLVDLLLALPFPKTECKEIREARQKMLDDVVFRTCCEIADDHRMSSFFGTGASETDMRTESTFPDRTEDTEDHQLHDIIGNWPPRQRNSTKRGLTSRSRTSSAT</sequence>
<protein>
    <submittedName>
        <fullName evidence="2">Uncharacterized protein</fullName>
    </submittedName>
</protein>
<organism evidence="2">
    <name type="scientific">Amorphochlora amoebiformis</name>
    <dbReference type="NCBI Taxonomy" id="1561963"/>
    <lineage>
        <taxon>Eukaryota</taxon>
        <taxon>Sar</taxon>
        <taxon>Rhizaria</taxon>
        <taxon>Cercozoa</taxon>
        <taxon>Chlorarachniophyceae</taxon>
        <taxon>Amorphochlora</taxon>
    </lineage>
</organism>